<sequence>MELNVKVLEKADNLKNNLNIKNLHDNKNNKIKKNLNISEKDIGELSEKITRFENLTDKINAIKSFNDEKLRSSKIMEAESEIKNLCNSGFIIKNNNDFLIKTYGIIDEKTLGSIKNMTYSTSVSENPIVEIQGVKFHEMTKYGRDIAVKNILISQDKFKEINIKKNTGNYSLNNEFKLSDFTLKNYFELKENGLNINIKKTAPGTITIVSKTDSERNITKTAINENNSLFKKEHFNDVKNLNIDNLQLPDIHSHTIINTVTYELLEKPSVYIWKNKSDNIENIISKTIPESSKPLLGALNYYKNYLDGFKNIKISIDNKKIMELESHFNWDKVREYIKKRDYEYAKSIYSQVNISGNQHMNTSLDININKKQTPVQIHHINQLQDGGADNIANYVALSEDNHKQIDSCDVFIDKNLSHYKEYNFEKNIESNNADFKQNITNENEMKNLLSTIGELSTSEKILLNEIKTTVESNSSCRLTMAINNESALKLKFTDYKTDEDLRIYSLKNLSEKEKLIAFAGLNNFIKELTTYNKII</sequence>
<reference evidence="1 2" key="1">
    <citation type="journal article" date="2019" name="ISME J.">
        <title>Insights into ecological role of a new deltaproteobacterial order Candidatus Acidulodesulfobacterales by metagenomics and metatranscriptomics.</title>
        <authorList>
            <person name="Tan S."/>
            <person name="Liu J."/>
            <person name="Fang Y."/>
            <person name="Hedlund B.P."/>
            <person name="Lian Z.H."/>
            <person name="Huang L.Y."/>
            <person name="Li J.T."/>
            <person name="Huang L.N."/>
            <person name="Li W.J."/>
            <person name="Jiang H.C."/>
            <person name="Dong H.L."/>
            <person name="Shu W.S."/>
        </authorList>
    </citation>
    <scope>NUCLEOTIDE SEQUENCE [LARGE SCALE GENOMIC DNA]</scope>
    <source>
        <strain evidence="1">AP2</strain>
    </source>
</reference>
<proteinExistence type="predicted"/>
<dbReference type="EMBL" id="SGBC01000004">
    <property type="protein sequence ID" value="RZD15814.1"/>
    <property type="molecule type" value="Genomic_DNA"/>
</dbReference>
<evidence type="ECO:0008006" key="3">
    <source>
        <dbReference type="Google" id="ProtNLM"/>
    </source>
</evidence>
<name>A0A519BEX4_ACIG2</name>
<organism evidence="1 2">
    <name type="scientific">Acididesulfobacter guangdongensis</name>
    <dbReference type="NCBI Taxonomy" id="2597225"/>
    <lineage>
        <taxon>Bacteria</taxon>
        <taxon>Deltaproteobacteria</taxon>
        <taxon>Candidatus Acidulodesulfobacterales</taxon>
        <taxon>Candidatus Acididesulfobacter</taxon>
    </lineage>
</organism>
<evidence type="ECO:0000313" key="1">
    <source>
        <dbReference type="EMBL" id="RZD15814.1"/>
    </source>
</evidence>
<gene>
    <name evidence="1" type="ORF">EVJ46_09865</name>
</gene>
<dbReference type="Proteomes" id="UP000316562">
    <property type="component" value="Unassembled WGS sequence"/>
</dbReference>
<dbReference type="AlphaFoldDB" id="A0A519BEX4"/>
<protein>
    <recommendedName>
        <fullName evidence="3">HNH endonuclease</fullName>
    </recommendedName>
</protein>
<accession>A0A519BEX4</accession>
<evidence type="ECO:0000313" key="2">
    <source>
        <dbReference type="Proteomes" id="UP000316562"/>
    </source>
</evidence>
<comment type="caution">
    <text evidence="1">The sequence shown here is derived from an EMBL/GenBank/DDBJ whole genome shotgun (WGS) entry which is preliminary data.</text>
</comment>